<accession>A0A6C0CMJ9</accession>
<sequence>MKPSHIIIIITVIISLGLILFFTFKSDDDKPADDGKPSDTKKKGELTITGDGTEYYTMKYKRETYIKMPEIFKCDMDDPPDYCKDTDIRGKFVFEYDLNKPSSGIGYDKCSDGSHDCWYVEQFDDEGTLTGVVDKDGVSMLDVMADDLWSDKWDLENSDLVKDAAKVMEYKDDKLVAIRRFRGLEIGDTVTINDLEPAIYFAGLFTSMKLAGLEKPEKIILKVKNAKSNYEKFKKERMR</sequence>
<feature type="transmembrane region" description="Helical" evidence="1">
    <location>
        <begin position="6"/>
        <end position="24"/>
    </location>
</feature>
<dbReference type="AlphaFoldDB" id="A0A6C0CMJ9"/>
<organism evidence="2">
    <name type="scientific">viral metagenome</name>
    <dbReference type="NCBI Taxonomy" id="1070528"/>
    <lineage>
        <taxon>unclassified sequences</taxon>
        <taxon>metagenomes</taxon>
        <taxon>organismal metagenomes</taxon>
    </lineage>
</organism>
<evidence type="ECO:0000313" key="2">
    <source>
        <dbReference type="EMBL" id="QHT05691.1"/>
    </source>
</evidence>
<evidence type="ECO:0000256" key="1">
    <source>
        <dbReference type="SAM" id="Phobius"/>
    </source>
</evidence>
<reference evidence="2" key="1">
    <citation type="journal article" date="2020" name="Nature">
        <title>Giant virus diversity and host interactions through global metagenomics.</title>
        <authorList>
            <person name="Schulz F."/>
            <person name="Roux S."/>
            <person name="Paez-Espino D."/>
            <person name="Jungbluth S."/>
            <person name="Walsh D.A."/>
            <person name="Denef V.J."/>
            <person name="McMahon K.D."/>
            <person name="Konstantinidis K.T."/>
            <person name="Eloe-Fadrosh E.A."/>
            <person name="Kyrpides N.C."/>
            <person name="Woyke T."/>
        </authorList>
    </citation>
    <scope>NUCLEOTIDE SEQUENCE</scope>
    <source>
        <strain evidence="2">GVMAG-M-3300021389-45</strain>
    </source>
</reference>
<proteinExistence type="predicted"/>
<protein>
    <submittedName>
        <fullName evidence="2">Uncharacterized protein</fullName>
    </submittedName>
</protein>
<name>A0A6C0CMJ9_9ZZZZ</name>
<keyword evidence="1" id="KW-0812">Transmembrane</keyword>
<keyword evidence="1" id="KW-0472">Membrane</keyword>
<keyword evidence="1" id="KW-1133">Transmembrane helix</keyword>
<dbReference type="EMBL" id="MN739458">
    <property type="protein sequence ID" value="QHT05691.1"/>
    <property type="molecule type" value="Genomic_DNA"/>
</dbReference>